<proteinExistence type="predicted"/>
<feature type="transmembrane region" description="Helical" evidence="1">
    <location>
        <begin position="37"/>
        <end position="56"/>
    </location>
</feature>
<keyword evidence="1" id="KW-1133">Transmembrane helix</keyword>
<dbReference type="Proteomes" id="UP000241405">
    <property type="component" value="Unassembled WGS sequence"/>
</dbReference>
<feature type="domain" description="GGDEF" evidence="2">
    <location>
        <begin position="261"/>
        <end position="413"/>
    </location>
</feature>
<keyword evidence="5" id="KW-1185">Reference proteome</keyword>
<dbReference type="Proteomes" id="UP000241618">
    <property type="component" value="Unassembled WGS sequence"/>
</dbReference>
<protein>
    <recommendedName>
        <fullName evidence="2">GGDEF domain-containing protein</fullName>
    </recommendedName>
</protein>
<dbReference type="Gene3D" id="3.30.70.270">
    <property type="match status" value="1"/>
</dbReference>
<organism evidence="4 6">
    <name type="scientific">Photobacterium phosphoreum</name>
    <dbReference type="NCBI Taxonomy" id="659"/>
    <lineage>
        <taxon>Bacteria</taxon>
        <taxon>Pseudomonadati</taxon>
        <taxon>Pseudomonadota</taxon>
        <taxon>Gammaproteobacteria</taxon>
        <taxon>Vibrionales</taxon>
        <taxon>Vibrionaceae</taxon>
        <taxon>Photobacterium</taxon>
    </lineage>
</organism>
<feature type="transmembrane region" description="Helical" evidence="1">
    <location>
        <begin position="12"/>
        <end position="31"/>
    </location>
</feature>
<accession>A0A2T3JDL6</accession>
<feature type="transmembrane region" description="Helical" evidence="1">
    <location>
        <begin position="164"/>
        <end position="183"/>
    </location>
</feature>
<dbReference type="InterPro" id="IPR043128">
    <property type="entry name" value="Rev_trsase/Diguanyl_cyclase"/>
</dbReference>
<evidence type="ECO:0000313" key="6">
    <source>
        <dbReference type="Proteomes" id="UP000241618"/>
    </source>
</evidence>
<dbReference type="PROSITE" id="PS50887">
    <property type="entry name" value="GGDEF"/>
    <property type="match status" value="1"/>
</dbReference>
<feature type="transmembrane region" description="Helical" evidence="1">
    <location>
        <begin position="119"/>
        <end position="144"/>
    </location>
</feature>
<name>A0A2T3JDL6_PHOPO</name>
<dbReference type="EMBL" id="PYMP01000028">
    <property type="protein sequence ID" value="PSU46953.1"/>
    <property type="molecule type" value="Genomic_DNA"/>
</dbReference>
<feature type="transmembrane region" description="Helical" evidence="1">
    <location>
        <begin position="93"/>
        <end position="112"/>
    </location>
</feature>
<evidence type="ECO:0000256" key="1">
    <source>
        <dbReference type="SAM" id="Phobius"/>
    </source>
</evidence>
<reference evidence="5 6" key="1">
    <citation type="submission" date="2018-03" db="EMBL/GenBank/DDBJ databases">
        <title>Whole genome sequencing of Histamine producing bacteria.</title>
        <authorList>
            <person name="Butler K."/>
        </authorList>
    </citation>
    <scope>NUCLEOTIDE SEQUENCE [LARGE SCALE GENOMIC DNA]</scope>
    <source>
        <strain evidence="4 6">FS-6.1</strain>
        <strain evidence="3 5">FS-6.2</strain>
    </source>
</reference>
<sequence length="417" mass="47421">MLLLSHLRSPNTRFVLPFFITTLMVISYPLLTPFMVTYSQLWINLPFILLGAVIILNNKQPQAQSGFVAIIMLVAYSVILFWLQTSLANTDTKLIFCLLAALLPINLLLLRIIPPFKLLSLATVALLLVLAIQCGIGATISYFYQENFSSWQQIHLFTYHNISSLPLILIIFNLAVCCGFGALAIKYHRRIDQHIFICSLLTTTTFIFFHYLFISSSAFIVCALFLLFDLGYGYYQQRFRDPLTQLADHRAFAQALPRLPQNYTMAVIDIDNTTKIIDKHHPQAISDIQRSIASLLAQYTQLSAHLYFVSQQFIVIFEHKKVTDCQPIIEQLQQSISLEKHIIEPIIIEPQSDQTETKIKKIRKKTIKVSVSVGICVSHVEQTATTVLQQAIDVLQTAQRTNKKKNQIYIAVNNNSV</sequence>
<dbReference type="SUPFAM" id="SSF55073">
    <property type="entry name" value="Nucleotide cyclase"/>
    <property type="match status" value="1"/>
</dbReference>
<evidence type="ECO:0000313" key="5">
    <source>
        <dbReference type="Proteomes" id="UP000241405"/>
    </source>
</evidence>
<dbReference type="InterPro" id="IPR029787">
    <property type="entry name" value="Nucleotide_cyclase"/>
</dbReference>
<keyword evidence="1" id="KW-0812">Transmembrane</keyword>
<dbReference type="InterPro" id="IPR000160">
    <property type="entry name" value="GGDEF_dom"/>
</dbReference>
<dbReference type="AlphaFoldDB" id="A0A2T3JDL6"/>
<evidence type="ECO:0000313" key="4">
    <source>
        <dbReference type="EMBL" id="PSU46953.1"/>
    </source>
</evidence>
<evidence type="ECO:0000313" key="3">
    <source>
        <dbReference type="EMBL" id="PSU20650.1"/>
    </source>
</evidence>
<keyword evidence="1" id="KW-0472">Membrane</keyword>
<dbReference type="RefSeq" id="WP_107191753.1">
    <property type="nucleotide sequence ID" value="NZ_PYMN01000043.1"/>
</dbReference>
<feature type="transmembrane region" description="Helical" evidence="1">
    <location>
        <begin position="68"/>
        <end position="87"/>
    </location>
</feature>
<dbReference type="SMART" id="SM00267">
    <property type="entry name" value="GGDEF"/>
    <property type="match status" value="1"/>
</dbReference>
<dbReference type="EMBL" id="PYMO01000030">
    <property type="protein sequence ID" value="PSU20650.1"/>
    <property type="molecule type" value="Genomic_DNA"/>
</dbReference>
<comment type="caution">
    <text evidence="4">The sequence shown here is derived from an EMBL/GenBank/DDBJ whole genome shotgun (WGS) entry which is preliminary data.</text>
</comment>
<evidence type="ECO:0000259" key="2">
    <source>
        <dbReference type="PROSITE" id="PS50887"/>
    </source>
</evidence>
<gene>
    <name evidence="4" type="ORF">C9J18_19635</name>
    <name evidence="3" type="ORF">CTM96_19190</name>
</gene>